<reference evidence="2 3" key="1">
    <citation type="submission" date="2020-12" db="EMBL/GenBank/DDBJ databases">
        <title>FDA dAtabase for Regulatory Grade micrObial Sequences (FDA-ARGOS): Supporting development and validation of Infectious Disease Dx tests.</title>
        <authorList>
            <person name="Sproer C."/>
            <person name="Gronow S."/>
            <person name="Severitt S."/>
            <person name="Schroder I."/>
            <person name="Tallon L."/>
            <person name="Sadzewicz L."/>
            <person name="Zhao X."/>
            <person name="Boylan J."/>
            <person name="Ott S."/>
            <person name="Bowen H."/>
            <person name="Vavikolanu K."/>
            <person name="Mehta A."/>
            <person name="Aluvathingal J."/>
            <person name="Nadendla S."/>
            <person name="Lowell S."/>
            <person name="Myers T."/>
            <person name="Yan Y."/>
            <person name="Sichtig H."/>
        </authorList>
    </citation>
    <scope>NUCLEOTIDE SEQUENCE [LARGE SCALE GENOMIC DNA]</scope>
    <source>
        <strain evidence="2 3">FDAARGOS_872</strain>
    </source>
</reference>
<sequence>MIRGAKATLDPRVSDEVRATRDASKLYTEAAELPSTVPVLTDPKLYES</sequence>
<keyword evidence="3" id="KW-1185">Reference proteome</keyword>
<name>A0A7T3BTE5_9BURK</name>
<dbReference type="Proteomes" id="UP000594903">
    <property type="component" value="Chromosome"/>
</dbReference>
<proteinExistence type="predicted"/>
<evidence type="ECO:0000313" key="3">
    <source>
        <dbReference type="Proteomes" id="UP000594903"/>
    </source>
</evidence>
<gene>
    <name evidence="2" type="ORF">I6G29_04170</name>
</gene>
<evidence type="ECO:0000313" key="2">
    <source>
        <dbReference type="EMBL" id="QPT40775.1"/>
    </source>
</evidence>
<protein>
    <submittedName>
        <fullName evidence="2">Uncharacterized protein</fullName>
    </submittedName>
</protein>
<accession>A0A7T3BTE5</accession>
<feature type="region of interest" description="Disordered" evidence="1">
    <location>
        <begin position="1"/>
        <end position="20"/>
    </location>
</feature>
<evidence type="ECO:0000256" key="1">
    <source>
        <dbReference type="SAM" id="MobiDB-lite"/>
    </source>
</evidence>
<dbReference type="EMBL" id="CP065725">
    <property type="protein sequence ID" value="QPT40775.1"/>
    <property type="molecule type" value="Genomic_DNA"/>
</dbReference>
<organism evidence="2 3">
    <name type="scientific">Oligella ureolytica</name>
    <dbReference type="NCBI Taxonomy" id="90244"/>
    <lineage>
        <taxon>Bacteria</taxon>
        <taxon>Pseudomonadati</taxon>
        <taxon>Pseudomonadota</taxon>
        <taxon>Betaproteobacteria</taxon>
        <taxon>Burkholderiales</taxon>
        <taxon>Alcaligenaceae</taxon>
        <taxon>Oligella</taxon>
    </lineage>
</organism>
<dbReference type="RefSeq" id="WP_181792446.1">
    <property type="nucleotide sequence ID" value="NZ_CP065725.1"/>
</dbReference>